<proteinExistence type="predicted"/>
<evidence type="ECO:0000313" key="1">
    <source>
        <dbReference type="EMBL" id="CAD9174243.1"/>
    </source>
</evidence>
<dbReference type="EMBL" id="HBGE01085604">
    <property type="protein sequence ID" value="CAD9174243.1"/>
    <property type="molecule type" value="Transcribed_RNA"/>
</dbReference>
<gene>
    <name evidence="1" type="ORF">ACAT0790_LOCUS51012</name>
</gene>
<reference evidence="1" key="1">
    <citation type="submission" date="2021-01" db="EMBL/GenBank/DDBJ databases">
        <authorList>
            <person name="Corre E."/>
            <person name="Pelletier E."/>
            <person name="Niang G."/>
            <person name="Scheremetjew M."/>
            <person name="Finn R."/>
            <person name="Kale V."/>
            <person name="Holt S."/>
            <person name="Cochrane G."/>
            <person name="Meng A."/>
            <person name="Brown T."/>
            <person name="Cohen L."/>
        </authorList>
    </citation>
    <scope>NUCLEOTIDE SEQUENCE</scope>
    <source>
        <strain evidence="1">OF101</strain>
    </source>
</reference>
<sequence length="192" mass="20943">MLAGCCCAAEGQEAEVIQLAPSTNESYASLEVPRESGTTRKSGTTEKARLEALVSNFAKRAVKGVPCTLVQEGNGSCTRTQYRITKGLEDLLIMSPDQDGQAMVTCPLKSIQDVYTWLEDGQRAFEGDYVRKADAAGLDKELLIMVVYGPRGVGPSRICLLLGDRQGRDTFLECLRILCVYALHHQKPAATR</sequence>
<accession>A0A7S1WL55</accession>
<name>A0A7S1WL55_ALECA</name>
<dbReference type="AlphaFoldDB" id="A0A7S1WL55"/>
<organism evidence="1">
    <name type="scientific">Alexandrium catenella</name>
    <name type="common">Red tide dinoflagellate</name>
    <name type="synonym">Gonyaulax catenella</name>
    <dbReference type="NCBI Taxonomy" id="2925"/>
    <lineage>
        <taxon>Eukaryota</taxon>
        <taxon>Sar</taxon>
        <taxon>Alveolata</taxon>
        <taxon>Dinophyceae</taxon>
        <taxon>Gonyaulacales</taxon>
        <taxon>Pyrocystaceae</taxon>
        <taxon>Alexandrium</taxon>
    </lineage>
</organism>
<protein>
    <submittedName>
        <fullName evidence="1">Uncharacterized protein</fullName>
    </submittedName>
</protein>